<keyword evidence="9" id="KW-1185">Reference proteome</keyword>
<keyword evidence="2" id="KW-0521">NADP</keyword>
<dbReference type="InterPro" id="IPR036812">
    <property type="entry name" value="NAD(P)_OxRdtase_dom_sf"/>
</dbReference>
<name>A0A371X7C8_9HYPH</name>
<gene>
    <name evidence="8" type="ORF">DYI37_04475</name>
</gene>
<dbReference type="InterPro" id="IPR018170">
    <property type="entry name" value="Aldo/ket_reductase_CS"/>
</dbReference>
<evidence type="ECO:0000256" key="5">
    <source>
        <dbReference type="PIRSR" id="PIRSR000097-2"/>
    </source>
</evidence>
<dbReference type="PRINTS" id="PR00069">
    <property type="entry name" value="ALDKETRDTASE"/>
</dbReference>
<dbReference type="EMBL" id="QURL01000002">
    <property type="protein sequence ID" value="RFC65116.1"/>
    <property type="molecule type" value="Genomic_DNA"/>
</dbReference>
<evidence type="ECO:0000256" key="1">
    <source>
        <dbReference type="ARBA" id="ARBA00007905"/>
    </source>
</evidence>
<feature type="binding site" evidence="5">
    <location>
        <position position="105"/>
    </location>
    <ligand>
        <name>substrate</name>
    </ligand>
</feature>
<evidence type="ECO:0000256" key="2">
    <source>
        <dbReference type="ARBA" id="ARBA00022857"/>
    </source>
</evidence>
<dbReference type="InterPro" id="IPR020471">
    <property type="entry name" value="AKR"/>
</dbReference>
<evidence type="ECO:0000313" key="9">
    <source>
        <dbReference type="Proteomes" id="UP000264310"/>
    </source>
</evidence>
<evidence type="ECO:0000313" key="8">
    <source>
        <dbReference type="EMBL" id="RFC65116.1"/>
    </source>
</evidence>
<keyword evidence="3" id="KW-0560">Oxidoreductase</keyword>
<feature type="active site" description="Proton donor" evidence="4">
    <location>
        <position position="47"/>
    </location>
</feature>
<dbReference type="RefSeq" id="WP_116682014.1">
    <property type="nucleotide sequence ID" value="NZ_QURL01000002.1"/>
</dbReference>
<dbReference type="PROSITE" id="PS00063">
    <property type="entry name" value="ALDOKETO_REDUCTASE_3"/>
    <property type="match status" value="1"/>
</dbReference>
<dbReference type="PANTHER" id="PTHR43827">
    <property type="entry name" value="2,5-DIKETO-D-GLUCONIC ACID REDUCTASE"/>
    <property type="match status" value="1"/>
</dbReference>
<organism evidence="8 9">
    <name type="scientific">Fulvimarina endophytica</name>
    <dbReference type="NCBI Taxonomy" id="2293836"/>
    <lineage>
        <taxon>Bacteria</taxon>
        <taxon>Pseudomonadati</taxon>
        <taxon>Pseudomonadota</taxon>
        <taxon>Alphaproteobacteria</taxon>
        <taxon>Hyphomicrobiales</taxon>
        <taxon>Aurantimonadaceae</taxon>
        <taxon>Fulvimarina</taxon>
    </lineage>
</organism>
<dbReference type="PROSITE" id="PS00798">
    <property type="entry name" value="ALDOKETO_REDUCTASE_1"/>
    <property type="match status" value="1"/>
</dbReference>
<protein>
    <submittedName>
        <fullName evidence="8">Aldo/keto reductase</fullName>
    </submittedName>
</protein>
<dbReference type="AlphaFoldDB" id="A0A371X7C8"/>
<dbReference type="Gene3D" id="3.20.20.100">
    <property type="entry name" value="NADP-dependent oxidoreductase domain"/>
    <property type="match status" value="1"/>
</dbReference>
<reference evidence="8 9" key="1">
    <citation type="submission" date="2018-08" db="EMBL/GenBank/DDBJ databases">
        <title>Fulvimarina sp. 85, whole genome shotgun sequence.</title>
        <authorList>
            <person name="Tuo L."/>
        </authorList>
    </citation>
    <scope>NUCLEOTIDE SEQUENCE [LARGE SCALE GENOMIC DNA]</scope>
    <source>
        <strain evidence="8 9">85</strain>
    </source>
</reference>
<proteinExistence type="inferred from homology"/>
<dbReference type="InterPro" id="IPR023210">
    <property type="entry name" value="NADP_OxRdtase_dom"/>
</dbReference>
<comment type="caution">
    <text evidence="8">The sequence shown here is derived from an EMBL/GenBank/DDBJ whole genome shotgun (WGS) entry which is preliminary data.</text>
</comment>
<evidence type="ECO:0000256" key="6">
    <source>
        <dbReference type="PIRSR" id="PIRSR000097-3"/>
    </source>
</evidence>
<dbReference type="Proteomes" id="UP000264310">
    <property type="component" value="Unassembled WGS sequence"/>
</dbReference>
<dbReference type="PANTHER" id="PTHR43827:SF3">
    <property type="entry name" value="NADP-DEPENDENT OXIDOREDUCTASE DOMAIN-CONTAINING PROTEIN"/>
    <property type="match status" value="1"/>
</dbReference>
<feature type="domain" description="NADP-dependent oxidoreductase" evidence="7">
    <location>
        <begin position="14"/>
        <end position="257"/>
    </location>
</feature>
<dbReference type="PIRSF" id="PIRSF000097">
    <property type="entry name" value="AKR"/>
    <property type="match status" value="1"/>
</dbReference>
<dbReference type="Pfam" id="PF00248">
    <property type="entry name" value="Aldo_ket_red"/>
    <property type="match status" value="1"/>
</dbReference>
<comment type="similarity">
    <text evidence="1">Belongs to the aldo/keto reductase family.</text>
</comment>
<evidence type="ECO:0000259" key="7">
    <source>
        <dbReference type="Pfam" id="PF00248"/>
    </source>
</evidence>
<accession>A0A371X7C8</accession>
<evidence type="ECO:0000256" key="3">
    <source>
        <dbReference type="ARBA" id="ARBA00023002"/>
    </source>
</evidence>
<dbReference type="GO" id="GO:0051596">
    <property type="term" value="P:methylglyoxal catabolic process"/>
    <property type="evidence" value="ECO:0007669"/>
    <property type="project" value="TreeGrafter"/>
</dbReference>
<feature type="site" description="Lowers pKa of active site Tyr" evidence="6">
    <location>
        <position position="72"/>
    </location>
</feature>
<dbReference type="SUPFAM" id="SSF51430">
    <property type="entry name" value="NAD(P)-linked oxidoreductase"/>
    <property type="match status" value="1"/>
</dbReference>
<dbReference type="GO" id="GO:1990002">
    <property type="term" value="F:methylglyoxal reductase (NADPH) (acetol producing) activity"/>
    <property type="evidence" value="ECO:0007669"/>
    <property type="project" value="TreeGrafter"/>
</dbReference>
<sequence>MKIIEAHGASIPALGLGTYTLKGDQCVDLVAKAIETGYRHIDTARMYENEASVGEGIRQSGADRADLFVTTKVWWTDISGAQLIEAAKSSVDRLGIGPVDLLLIHWPNPDIALEESIDALNGALAQGFTKHIGVANFPNALFREAVTVSDKPLVCNQVEYHPMLSQNSVLEACRQNGSAMISYSPIGKGGDLLGQEPITRIAEAHGRSPAQIVLAWHMSQDNVGAIPRTSNPDRLSENISVFDIELGEDEIAEISALASPDGRLIDPSFAPVWDRD</sequence>
<evidence type="ECO:0000256" key="4">
    <source>
        <dbReference type="PIRSR" id="PIRSR000097-1"/>
    </source>
</evidence>
<dbReference type="OrthoDB" id="9804790at2"/>